<feature type="transmembrane region" description="Helical" evidence="1">
    <location>
        <begin position="52"/>
        <end position="68"/>
    </location>
</feature>
<feature type="transmembrane region" description="Helical" evidence="1">
    <location>
        <begin position="28"/>
        <end position="45"/>
    </location>
</feature>
<accession>A0ABN3I103</accession>
<keyword evidence="1" id="KW-0472">Membrane</keyword>
<feature type="transmembrane region" description="Helical" evidence="1">
    <location>
        <begin position="80"/>
        <end position="101"/>
    </location>
</feature>
<comment type="caution">
    <text evidence="2">The sequence shown here is derived from an EMBL/GenBank/DDBJ whole genome shotgun (WGS) entry which is preliminary data.</text>
</comment>
<keyword evidence="3" id="KW-1185">Reference proteome</keyword>
<keyword evidence="1" id="KW-0812">Transmembrane</keyword>
<feature type="transmembrane region" description="Helical" evidence="1">
    <location>
        <begin position="113"/>
        <end position="135"/>
    </location>
</feature>
<evidence type="ECO:0000313" key="3">
    <source>
        <dbReference type="Proteomes" id="UP001501444"/>
    </source>
</evidence>
<name>A0ABN3I103_9ACTN</name>
<proteinExistence type="predicted"/>
<keyword evidence="1" id="KW-1133">Transmembrane helix</keyword>
<protein>
    <recommendedName>
        <fullName evidence="4">Integral membrane protein</fullName>
    </recommendedName>
</protein>
<sequence>MVGARVAHSVDADPIDAFRRYPMSTTQYLLNAGLLAFVLWSNLGTRTVTRSRFTLPLLLVAIAGVVFLRDLPTAGNDVGLEVAGAAAGALLGLLAAALVRVDRDAAGRLVMRAGVAYAVLWVVVIGGRVLFAYGAEHWFPAAIGRFSMAHQITGADAWTAAFVLMALCMVVARVAVSGLLTARAARRTVPAVA</sequence>
<dbReference type="EMBL" id="BAAARV010000130">
    <property type="protein sequence ID" value="GAA2392378.1"/>
    <property type="molecule type" value="Genomic_DNA"/>
</dbReference>
<reference evidence="2 3" key="1">
    <citation type="journal article" date="2019" name="Int. J. Syst. Evol. Microbiol.">
        <title>The Global Catalogue of Microorganisms (GCM) 10K type strain sequencing project: providing services to taxonomists for standard genome sequencing and annotation.</title>
        <authorList>
            <consortium name="The Broad Institute Genomics Platform"/>
            <consortium name="The Broad Institute Genome Sequencing Center for Infectious Disease"/>
            <person name="Wu L."/>
            <person name="Ma J."/>
        </authorList>
    </citation>
    <scope>NUCLEOTIDE SEQUENCE [LARGE SCALE GENOMIC DNA]</scope>
    <source>
        <strain evidence="2 3">JCM 3272</strain>
    </source>
</reference>
<dbReference type="InterPro" id="IPR058247">
    <property type="entry name" value="DUF1453"/>
</dbReference>
<evidence type="ECO:0000313" key="2">
    <source>
        <dbReference type="EMBL" id="GAA2392378.1"/>
    </source>
</evidence>
<dbReference type="Proteomes" id="UP001501444">
    <property type="component" value="Unassembled WGS sequence"/>
</dbReference>
<evidence type="ECO:0008006" key="4">
    <source>
        <dbReference type="Google" id="ProtNLM"/>
    </source>
</evidence>
<evidence type="ECO:0000256" key="1">
    <source>
        <dbReference type="SAM" id="Phobius"/>
    </source>
</evidence>
<gene>
    <name evidence="2" type="ORF">GCM10010170_104980</name>
</gene>
<dbReference type="Pfam" id="PF07301">
    <property type="entry name" value="DUF1453"/>
    <property type="match status" value="1"/>
</dbReference>
<organism evidence="2 3">
    <name type="scientific">Dactylosporangium salmoneum</name>
    <dbReference type="NCBI Taxonomy" id="53361"/>
    <lineage>
        <taxon>Bacteria</taxon>
        <taxon>Bacillati</taxon>
        <taxon>Actinomycetota</taxon>
        <taxon>Actinomycetes</taxon>
        <taxon>Micromonosporales</taxon>
        <taxon>Micromonosporaceae</taxon>
        <taxon>Dactylosporangium</taxon>
    </lineage>
</organism>
<feature type="transmembrane region" description="Helical" evidence="1">
    <location>
        <begin position="155"/>
        <end position="176"/>
    </location>
</feature>